<sequence length="175" mass="19857">MTEVSGEIIEVIKEAIKLELDGQSFFKHVADATHNELGKKMFMKLANEEAQHLKVFSDIFTKMVGKDWKKHVDTTASQGKAPMIEALAKKVASAGKESRSSELEAISIAMDLERNAIEFFSSAVQKTSDTTARDIFNKIADEERLHYDLLQAQYDYLSNSGYWFDVAEFRMDSKY</sequence>
<evidence type="ECO:0000313" key="3">
    <source>
        <dbReference type="Proteomes" id="UP000050975"/>
    </source>
</evidence>
<dbReference type="Pfam" id="PF02915">
    <property type="entry name" value="Rubrerythrin"/>
    <property type="match status" value="1"/>
</dbReference>
<dbReference type="InterPro" id="IPR012347">
    <property type="entry name" value="Ferritin-like"/>
</dbReference>
<dbReference type="CDD" id="cd01045">
    <property type="entry name" value="Ferritin_like_AB"/>
    <property type="match status" value="1"/>
</dbReference>
<dbReference type="InterPro" id="IPR009078">
    <property type="entry name" value="Ferritin-like_SF"/>
</dbReference>
<proteinExistence type="predicted"/>
<dbReference type="GO" id="GO:0016491">
    <property type="term" value="F:oxidoreductase activity"/>
    <property type="evidence" value="ECO:0007669"/>
    <property type="project" value="InterPro"/>
</dbReference>
<gene>
    <name evidence="2" type="ORF">AMJ74_03395</name>
</gene>
<dbReference type="PANTHER" id="PTHR33531:SF7">
    <property type="entry name" value="HYPOTHETICAL MEMBRANE PROTEIN, CONSERVED"/>
    <property type="match status" value="1"/>
</dbReference>
<dbReference type="InterPro" id="IPR003251">
    <property type="entry name" value="Rr_diiron-bd_dom"/>
</dbReference>
<dbReference type="PANTHER" id="PTHR33531">
    <property type="entry name" value="RUBRERYTHRIN SUBFAMILY"/>
    <property type="match status" value="1"/>
</dbReference>
<dbReference type="SUPFAM" id="SSF47240">
    <property type="entry name" value="Ferritin-like"/>
    <property type="match status" value="1"/>
</dbReference>
<comment type="caution">
    <text evidence="2">The sequence shown here is derived from an EMBL/GenBank/DDBJ whole genome shotgun (WGS) entry which is preliminary data.</text>
</comment>
<name>A0A0S8K030_UNCW3</name>
<dbReference type="Gene3D" id="1.20.1260.10">
    <property type="match status" value="1"/>
</dbReference>
<feature type="domain" description="Rubrerythrin diiron-binding" evidence="1">
    <location>
        <begin position="10"/>
        <end position="152"/>
    </location>
</feature>
<protein>
    <recommendedName>
        <fullName evidence="1">Rubrerythrin diiron-binding domain-containing protein</fullName>
    </recommendedName>
</protein>
<evidence type="ECO:0000313" key="2">
    <source>
        <dbReference type="EMBL" id="KPL14443.1"/>
    </source>
</evidence>
<evidence type="ECO:0000259" key="1">
    <source>
        <dbReference type="Pfam" id="PF02915"/>
    </source>
</evidence>
<reference evidence="2 3" key="1">
    <citation type="journal article" date="2015" name="Microbiome">
        <title>Genomic resolution of linkages in carbon, nitrogen, and sulfur cycling among widespread estuary sediment bacteria.</title>
        <authorList>
            <person name="Baker B.J."/>
            <person name="Lazar C.S."/>
            <person name="Teske A.P."/>
            <person name="Dick G.J."/>
        </authorList>
    </citation>
    <scope>NUCLEOTIDE SEQUENCE [LARGE SCALE GENOMIC DNA]</scope>
    <source>
        <strain evidence="2">SM1_77</strain>
    </source>
</reference>
<accession>A0A0S8K030</accession>
<dbReference type="GO" id="GO:0046872">
    <property type="term" value="F:metal ion binding"/>
    <property type="evidence" value="ECO:0007669"/>
    <property type="project" value="InterPro"/>
</dbReference>
<dbReference type="AlphaFoldDB" id="A0A0S8K030"/>
<dbReference type="EMBL" id="LJVE01000050">
    <property type="protein sequence ID" value="KPL14443.1"/>
    <property type="molecule type" value="Genomic_DNA"/>
</dbReference>
<organism evidence="2 3">
    <name type="scientific">candidate division WOR_3 bacterium SM1_77</name>
    <dbReference type="NCBI Taxonomy" id="1703778"/>
    <lineage>
        <taxon>Bacteria</taxon>
        <taxon>Bacteria division WOR-3</taxon>
    </lineage>
</organism>
<dbReference type="Proteomes" id="UP000050975">
    <property type="component" value="Unassembled WGS sequence"/>
</dbReference>